<dbReference type="Pfam" id="PF17906">
    <property type="entry name" value="HTH_48"/>
    <property type="match status" value="1"/>
</dbReference>
<gene>
    <name evidence="2" type="ORF">EVAR_12732_1</name>
</gene>
<protein>
    <recommendedName>
        <fullName evidence="1">Mos1 transposase HTH domain-containing protein</fullName>
    </recommendedName>
</protein>
<dbReference type="AlphaFoldDB" id="A0A4C1UNY3"/>
<reference evidence="2 3" key="1">
    <citation type="journal article" date="2019" name="Commun. Biol.">
        <title>The bagworm genome reveals a unique fibroin gene that provides high tensile strength.</title>
        <authorList>
            <person name="Kono N."/>
            <person name="Nakamura H."/>
            <person name="Ohtoshi R."/>
            <person name="Tomita M."/>
            <person name="Numata K."/>
            <person name="Arakawa K."/>
        </authorList>
    </citation>
    <scope>NUCLEOTIDE SEQUENCE [LARGE SCALE GENOMIC DNA]</scope>
</reference>
<dbReference type="InterPro" id="IPR041426">
    <property type="entry name" value="Mos1_HTH"/>
</dbReference>
<dbReference type="EMBL" id="BGZK01000197">
    <property type="protein sequence ID" value="GBP27686.1"/>
    <property type="molecule type" value="Genomic_DNA"/>
</dbReference>
<name>A0A4C1UNY3_EUMVA</name>
<comment type="caution">
    <text evidence="2">The sequence shown here is derived from an EMBL/GenBank/DDBJ whole genome shotgun (WGS) entry which is preliminary data.</text>
</comment>
<accession>A0A4C1UNY3</accession>
<dbReference type="Proteomes" id="UP000299102">
    <property type="component" value="Unassembled WGS sequence"/>
</dbReference>
<organism evidence="2 3">
    <name type="scientific">Eumeta variegata</name>
    <name type="common">Bagworm moth</name>
    <name type="synonym">Eumeta japonica</name>
    <dbReference type="NCBI Taxonomy" id="151549"/>
    <lineage>
        <taxon>Eukaryota</taxon>
        <taxon>Metazoa</taxon>
        <taxon>Ecdysozoa</taxon>
        <taxon>Arthropoda</taxon>
        <taxon>Hexapoda</taxon>
        <taxon>Insecta</taxon>
        <taxon>Pterygota</taxon>
        <taxon>Neoptera</taxon>
        <taxon>Endopterygota</taxon>
        <taxon>Lepidoptera</taxon>
        <taxon>Glossata</taxon>
        <taxon>Ditrysia</taxon>
        <taxon>Tineoidea</taxon>
        <taxon>Psychidae</taxon>
        <taxon>Oiketicinae</taxon>
        <taxon>Eumeta</taxon>
    </lineage>
</organism>
<proteinExistence type="predicted"/>
<keyword evidence="3" id="KW-1185">Reference proteome</keyword>
<evidence type="ECO:0000313" key="2">
    <source>
        <dbReference type="EMBL" id="GBP27686.1"/>
    </source>
</evidence>
<evidence type="ECO:0000313" key="3">
    <source>
        <dbReference type="Proteomes" id="UP000299102"/>
    </source>
</evidence>
<feature type="domain" description="Mos1 transposase HTH" evidence="1">
    <location>
        <begin position="25"/>
        <end position="55"/>
    </location>
</feature>
<evidence type="ECO:0000259" key="1">
    <source>
        <dbReference type="Pfam" id="PF17906"/>
    </source>
</evidence>
<sequence length="93" mass="10370">MRQLRFRSNFIPVPITAPHGYYPSAAARGICGIEGEDVVNQRTAQRWFTRLCSGNLTLVEHSGEILGIPVAHLYKILRLRGKQKTNLVPALAD</sequence>